<sequence length="476" mass="52325">MEPPRDPDRSSACLAVFVLLSCALGCDNPLCLLPGQTLQVLYCSGIPVILCQGKPPNQCRLGSEGIESSPAEEDFGVLVDEKLDMSQQCALAAQKANNILGCIKKTVASRLRVWSDFSKAHAVPYQITGSGVLATYSLSEYITLTVEEKIDLHFIILLCVQAAVKIPGEGLLRSDSIPEVGEDAAATVGMAETLSEEEQDELRKELAKVEEEIQTLSQVLAAKEKHLAEIKRKLGINSLQELRQNITKSWQDVTSTTAYKRTSETLSQAGQKASAAFSSVGSVITKKFEDVRNSSTFKSFEEKVENLKFKKDKLLERVQWKTIKMMRDLEHLSYDERLWELRRFSLEKGRLRGDLISTYKHLKGSCQGDGARPCAVVLKDRTRSSVCKLNHKKLVSPQHEKELYIEGGRALEQAAQGSRGVSLSGVIQNPPGHIPVEPAPGDPALAGGWTRCSPEVLSDPDDSEILSSLLFTLNSK</sequence>
<feature type="chain" id="PRO_5045081611" description="TPD52 protein" evidence="4">
    <location>
        <begin position="26"/>
        <end position="476"/>
    </location>
</feature>
<dbReference type="InterPro" id="IPR007327">
    <property type="entry name" value="TPD52"/>
</dbReference>
<dbReference type="Proteomes" id="UP001145742">
    <property type="component" value="Unassembled WGS sequence"/>
</dbReference>
<keyword evidence="2 3" id="KW-0175">Coiled coil</keyword>
<feature type="coiled-coil region" evidence="3">
    <location>
        <begin position="192"/>
        <end position="233"/>
    </location>
</feature>
<organism evidence="5 6">
    <name type="scientific">Willisornis vidua</name>
    <name type="common">Xingu scale-backed antbird</name>
    <dbReference type="NCBI Taxonomy" id="1566151"/>
    <lineage>
        <taxon>Eukaryota</taxon>
        <taxon>Metazoa</taxon>
        <taxon>Chordata</taxon>
        <taxon>Craniata</taxon>
        <taxon>Vertebrata</taxon>
        <taxon>Euteleostomi</taxon>
        <taxon>Archelosauria</taxon>
        <taxon>Archosauria</taxon>
        <taxon>Dinosauria</taxon>
        <taxon>Saurischia</taxon>
        <taxon>Theropoda</taxon>
        <taxon>Coelurosauria</taxon>
        <taxon>Aves</taxon>
        <taxon>Neognathae</taxon>
        <taxon>Neoaves</taxon>
        <taxon>Telluraves</taxon>
        <taxon>Australaves</taxon>
        <taxon>Passeriformes</taxon>
        <taxon>Thamnophilidae</taxon>
        <taxon>Willisornis</taxon>
    </lineage>
</organism>
<evidence type="ECO:0000313" key="5">
    <source>
        <dbReference type="EMBL" id="KAJ7408414.1"/>
    </source>
</evidence>
<name>A0ABQ9CVI4_9PASS</name>
<evidence type="ECO:0000256" key="4">
    <source>
        <dbReference type="SAM" id="SignalP"/>
    </source>
</evidence>
<evidence type="ECO:0000256" key="2">
    <source>
        <dbReference type="ARBA" id="ARBA00023054"/>
    </source>
</evidence>
<proteinExistence type="inferred from homology"/>
<evidence type="ECO:0000256" key="3">
    <source>
        <dbReference type="SAM" id="Coils"/>
    </source>
</evidence>
<evidence type="ECO:0000313" key="6">
    <source>
        <dbReference type="Proteomes" id="UP001145742"/>
    </source>
</evidence>
<reference evidence="5" key="1">
    <citation type="submission" date="2019-10" db="EMBL/GenBank/DDBJ databases">
        <authorList>
            <person name="Soares A.E.R."/>
            <person name="Aleixo A."/>
            <person name="Schneider P."/>
            <person name="Miyaki C.Y."/>
            <person name="Schneider M.P."/>
            <person name="Mello C."/>
            <person name="Vasconcelos A.T.R."/>
        </authorList>
    </citation>
    <scope>NUCLEOTIDE SEQUENCE</scope>
    <source>
        <tissue evidence="5">Muscle</tissue>
    </source>
</reference>
<evidence type="ECO:0000256" key="1">
    <source>
        <dbReference type="ARBA" id="ARBA00005702"/>
    </source>
</evidence>
<keyword evidence="4" id="KW-0732">Signal</keyword>
<dbReference type="EMBL" id="WHWB01034543">
    <property type="protein sequence ID" value="KAJ7408414.1"/>
    <property type="molecule type" value="Genomic_DNA"/>
</dbReference>
<feature type="signal peptide" evidence="4">
    <location>
        <begin position="1"/>
        <end position="25"/>
    </location>
</feature>
<gene>
    <name evidence="5" type="ORF">WISP_121167</name>
</gene>
<accession>A0ABQ9CVI4</accession>
<evidence type="ECO:0008006" key="7">
    <source>
        <dbReference type="Google" id="ProtNLM"/>
    </source>
</evidence>
<comment type="caution">
    <text evidence="5">The sequence shown here is derived from an EMBL/GenBank/DDBJ whole genome shotgun (WGS) entry which is preliminary data.</text>
</comment>
<dbReference type="PANTHER" id="PTHR19307:SF12">
    <property type="entry name" value="TUMOR PROTEIN D52"/>
    <property type="match status" value="1"/>
</dbReference>
<protein>
    <recommendedName>
        <fullName evidence="7">TPD52 protein</fullName>
    </recommendedName>
</protein>
<keyword evidence="6" id="KW-1185">Reference proteome</keyword>
<comment type="similarity">
    <text evidence="1">Belongs to the TPD52 family.</text>
</comment>
<dbReference type="Pfam" id="PF04201">
    <property type="entry name" value="TPD52"/>
    <property type="match status" value="1"/>
</dbReference>
<dbReference type="PROSITE" id="PS51257">
    <property type="entry name" value="PROKAR_LIPOPROTEIN"/>
    <property type="match status" value="1"/>
</dbReference>
<dbReference type="PANTHER" id="PTHR19307">
    <property type="entry name" value="TUMOR PROTEIN D52"/>
    <property type="match status" value="1"/>
</dbReference>